<keyword evidence="8" id="KW-1133">Transmembrane helix</keyword>
<dbReference type="PANTHER" id="PTHR23070">
    <property type="entry name" value="BCS1 AAA-TYPE ATPASE"/>
    <property type="match status" value="1"/>
</dbReference>
<reference evidence="15 16" key="1">
    <citation type="submission" date="2015-06" db="EMBL/GenBank/DDBJ databases">
        <title>Talaromyces atroroseus IBT 11181 draft genome.</title>
        <authorList>
            <person name="Rasmussen K.B."/>
            <person name="Rasmussen S."/>
            <person name="Petersen B."/>
            <person name="Sicheritz-Ponten T."/>
            <person name="Mortensen U.H."/>
            <person name="Thrane U."/>
        </authorList>
    </citation>
    <scope>NUCLEOTIDE SEQUENCE [LARGE SCALE GENOMIC DNA]</scope>
    <source>
        <strain evidence="15 16">IBT 11181</strain>
    </source>
</reference>
<evidence type="ECO:0008006" key="17">
    <source>
        <dbReference type="Google" id="ProtNLM"/>
    </source>
</evidence>
<evidence type="ECO:0000259" key="13">
    <source>
        <dbReference type="SMART" id="SM00382"/>
    </source>
</evidence>
<accession>A0A225A805</accession>
<dbReference type="InterPro" id="IPR027417">
    <property type="entry name" value="P-loop_NTPase"/>
</dbReference>
<dbReference type="Proteomes" id="UP000214365">
    <property type="component" value="Unassembled WGS sequence"/>
</dbReference>
<keyword evidence="10" id="KW-0472">Membrane</keyword>
<evidence type="ECO:0000313" key="16">
    <source>
        <dbReference type="Proteomes" id="UP000214365"/>
    </source>
</evidence>
<dbReference type="PROSITE" id="PS00674">
    <property type="entry name" value="AAA"/>
    <property type="match status" value="1"/>
</dbReference>
<dbReference type="SMART" id="SM01024">
    <property type="entry name" value="BCS1_N"/>
    <property type="match status" value="1"/>
</dbReference>
<gene>
    <name evidence="15" type="ORF">UA08_07990</name>
</gene>
<organism evidence="15 16">
    <name type="scientific">Talaromyces atroroseus</name>
    <dbReference type="NCBI Taxonomy" id="1441469"/>
    <lineage>
        <taxon>Eukaryota</taxon>
        <taxon>Fungi</taxon>
        <taxon>Dikarya</taxon>
        <taxon>Ascomycota</taxon>
        <taxon>Pezizomycotina</taxon>
        <taxon>Eurotiomycetes</taxon>
        <taxon>Eurotiomycetidae</taxon>
        <taxon>Eurotiales</taxon>
        <taxon>Trichocomaceae</taxon>
        <taxon>Talaromyces</taxon>
        <taxon>Talaromyces sect. Trachyspermi</taxon>
    </lineage>
</organism>
<evidence type="ECO:0000256" key="2">
    <source>
        <dbReference type="ARBA" id="ARBA00007448"/>
    </source>
</evidence>
<keyword evidence="7 12" id="KW-0067">ATP-binding</keyword>
<dbReference type="Pfam" id="PF25426">
    <property type="entry name" value="AAA_lid_BCS1"/>
    <property type="match status" value="1"/>
</dbReference>
<dbReference type="Pfam" id="PF08740">
    <property type="entry name" value="BCS1_N"/>
    <property type="match status" value="1"/>
</dbReference>
<keyword evidence="16" id="KW-1185">Reference proteome</keyword>
<evidence type="ECO:0000256" key="8">
    <source>
        <dbReference type="ARBA" id="ARBA00022989"/>
    </source>
</evidence>
<evidence type="ECO:0000256" key="4">
    <source>
        <dbReference type="ARBA" id="ARBA00022741"/>
    </source>
</evidence>
<evidence type="ECO:0000256" key="1">
    <source>
        <dbReference type="ARBA" id="ARBA00004434"/>
    </source>
</evidence>
<dbReference type="SMART" id="SM00382">
    <property type="entry name" value="AAA"/>
    <property type="match status" value="1"/>
</dbReference>
<dbReference type="GeneID" id="31007746"/>
<dbReference type="InterPro" id="IPR050747">
    <property type="entry name" value="Mitochondrial_chaperone_BCS1"/>
</dbReference>
<evidence type="ECO:0000256" key="12">
    <source>
        <dbReference type="RuleBase" id="RU003651"/>
    </source>
</evidence>
<feature type="domain" description="AAA+ ATPase" evidence="13">
    <location>
        <begin position="273"/>
        <end position="438"/>
    </location>
</feature>
<dbReference type="STRING" id="1441469.A0A225A805"/>
<dbReference type="GO" id="GO:0016887">
    <property type="term" value="F:ATP hydrolysis activity"/>
    <property type="evidence" value="ECO:0007669"/>
    <property type="project" value="InterPro"/>
</dbReference>
<dbReference type="InterPro" id="IPR003960">
    <property type="entry name" value="ATPase_AAA_CS"/>
</dbReference>
<evidence type="ECO:0000256" key="7">
    <source>
        <dbReference type="ARBA" id="ARBA00022840"/>
    </source>
</evidence>
<evidence type="ECO:0000256" key="3">
    <source>
        <dbReference type="ARBA" id="ARBA00022692"/>
    </source>
</evidence>
<dbReference type="AlphaFoldDB" id="A0A225A805"/>
<dbReference type="InterPro" id="IPR003593">
    <property type="entry name" value="AAA+_ATPase"/>
</dbReference>
<dbReference type="EMBL" id="LFMY01000013">
    <property type="protein sequence ID" value="OKL56692.1"/>
    <property type="molecule type" value="Genomic_DNA"/>
</dbReference>
<dbReference type="InterPro" id="IPR014851">
    <property type="entry name" value="BCS1_N"/>
</dbReference>
<dbReference type="InterPro" id="IPR057495">
    <property type="entry name" value="AAA_lid_BCS1"/>
</dbReference>
<evidence type="ECO:0000313" key="15">
    <source>
        <dbReference type="EMBL" id="OKL56692.1"/>
    </source>
</evidence>
<evidence type="ECO:0000256" key="6">
    <source>
        <dbReference type="ARBA" id="ARBA00022801"/>
    </source>
</evidence>
<keyword evidence="9" id="KW-0496">Mitochondrion</keyword>
<evidence type="ECO:0000256" key="9">
    <source>
        <dbReference type="ARBA" id="ARBA00023128"/>
    </source>
</evidence>
<name>A0A225A805_TALAT</name>
<comment type="similarity">
    <text evidence="2">Belongs to the AAA ATPase family. BCS1 subfamily.</text>
</comment>
<dbReference type="GO" id="GO:0005524">
    <property type="term" value="F:ATP binding"/>
    <property type="evidence" value="ECO:0007669"/>
    <property type="project" value="UniProtKB-KW"/>
</dbReference>
<comment type="caution">
    <text evidence="15">The sequence shown here is derived from an EMBL/GenBank/DDBJ whole genome shotgun (WGS) entry which is preliminary data.</text>
</comment>
<dbReference type="InterPro" id="IPR003959">
    <property type="entry name" value="ATPase_AAA_core"/>
</dbReference>
<dbReference type="OrthoDB" id="10251412at2759"/>
<comment type="catalytic activity">
    <reaction evidence="11">
        <text>ATP + H2O = ADP + phosphate + H(+)</text>
        <dbReference type="Rhea" id="RHEA:13065"/>
        <dbReference type="ChEBI" id="CHEBI:15377"/>
        <dbReference type="ChEBI" id="CHEBI:15378"/>
        <dbReference type="ChEBI" id="CHEBI:30616"/>
        <dbReference type="ChEBI" id="CHEBI:43474"/>
        <dbReference type="ChEBI" id="CHEBI:456216"/>
    </reaction>
    <physiologicalReaction direction="left-to-right" evidence="11">
        <dbReference type="Rhea" id="RHEA:13066"/>
    </physiologicalReaction>
</comment>
<keyword evidence="5" id="KW-0999">Mitochondrion inner membrane</keyword>
<keyword evidence="4 12" id="KW-0547">Nucleotide-binding</keyword>
<keyword evidence="6" id="KW-0378">Hydrolase</keyword>
<proteinExistence type="inferred from homology"/>
<evidence type="ECO:0000256" key="10">
    <source>
        <dbReference type="ARBA" id="ARBA00023136"/>
    </source>
</evidence>
<evidence type="ECO:0000259" key="14">
    <source>
        <dbReference type="SMART" id="SM01024"/>
    </source>
</evidence>
<keyword evidence="3" id="KW-0812">Transmembrane</keyword>
<comment type="subcellular location">
    <subcellularLocation>
        <location evidence="1">Mitochondrion inner membrane</location>
        <topology evidence="1">Single-pass membrane protein</topology>
    </subcellularLocation>
</comment>
<dbReference type="RefSeq" id="XP_020116813.1">
    <property type="nucleotide sequence ID" value="XM_020262901.1"/>
</dbReference>
<evidence type="ECO:0000256" key="5">
    <source>
        <dbReference type="ARBA" id="ARBA00022792"/>
    </source>
</evidence>
<dbReference type="GO" id="GO:0005743">
    <property type="term" value="C:mitochondrial inner membrane"/>
    <property type="evidence" value="ECO:0007669"/>
    <property type="project" value="UniProtKB-SubCell"/>
</dbReference>
<protein>
    <recommendedName>
        <fullName evidence="17">Mitochondrial chaperone bcs1</fullName>
    </recommendedName>
</protein>
<dbReference type="Pfam" id="PF00004">
    <property type="entry name" value="AAA"/>
    <property type="match status" value="2"/>
</dbReference>
<dbReference type="SUPFAM" id="SSF52540">
    <property type="entry name" value="P-loop containing nucleoside triphosphate hydrolases"/>
    <property type="match status" value="1"/>
</dbReference>
<evidence type="ECO:0000256" key="11">
    <source>
        <dbReference type="ARBA" id="ARBA00048778"/>
    </source>
</evidence>
<sequence>MSSLPGIPREASKLLKPGYAQALGFLQNTVGVDPLTLVNAGLVLAGLFTFLRYVFTRIVVLWVTVRINEDDQLYQSLMRWMADHQFMNRQFRSVKAVSASKSSWEDEEEALKSMIGNKSLSGPDPNNLISYRTIVGRSPITFQPFQGRHLFRRHRSWILFQHKVREGHELVPLDKEQGFIQLQCLGSSFAPIQRLLEEAQLYHLEKTKATTTVHRAISNVRDMIRWTRFSARPSRDMSTVIFDKHAKQELLQDINEYLHPHTRRWYANHGIPYRRGYLFSGAPGTGKTSLTSALAGIFGLDIYVLSLLDPNMNESALMRLMSEVPARCIVLLEDIDAAGLTRPASEPRPVRHGRKYRGEKLSTESDVLSMIQGPDRGILGNDSAATSVSLSGLLNAIDGVSSQEGRILVMTTNSPESLDKALIRPGRVDLHIAFELPTKVDMRELFMAMYRDDTLSVATTQANEIAIIKSKEQEEITKPTHDLESLAMKFADSIPERKFSLAALQGFLLSYKRDPKQACENAAEWAQNTLMKMAEEKEDKQERQGKLTE</sequence>
<feature type="domain" description="BCS1 N-terminal" evidence="14">
    <location>
        <begin position="42"/>
        <end position="240"/>
    </location>
</feature>
<dbReference type="Gene3D" id="3.40.50.300">
    <property type="entry name" value="P-loop containing nucleotide triphosphate hydrolases"/>
    <property type="match status" value="1"/>
</dbReference>